<evidence type="ECO:0000313" key="8">
    <source>
        <dbReference type="EMBL" id="ALH82197.1"/>
    </source>
</evidence>
<protein>
    <recommendedName>
        <fullName evidence="7">Major facilitator superfamily (MFS) profile domain-containing protein</fullName>
    </recommendedName>
</protein>
<dbReference type="Pfam" id="PF07690">
    <property type="entry name" value="MFS_1"/>
    <property type="match status" value="1"/>
</dbReference>
<feature type="transmembrane region" description="Helical" evidence="6">
    <location>
        <begin position="373"/>
        <end position="396"/>
    </location>
</feature>
<proteinExistence type="predicted"/>
<dbReference type="Proteomes" id="UP000058074">
    <property type="component" value="Chromosome"/>
</dbReference>
<feature type="transmembrane region" description="Helical" evidence="6">
    <location>
        <begin position="408"/>
        <end position="428"/>
    </location>
</feature>
<feature type="transmembrane region" description="Helical" evidence="6">
    <location>
        <begin position="244"/>
        <end position="267"/>
    </location>
</feature>
<evidence type="ECO:0000256" key="1">
    <source>
        <dbReference type="ARBA" id="ARBA00004141"/>
    </source>
</evidence>
<dbReference type="RefSeq" id="WP_054589293.1">
    <property type="nucleotide sequence ID" value="NZ_CP012700.1"/>
</dbReference>
<dbReference type="InterPro" id="IPR020846">
    <property type="entry name" value="MFS_dom"/>
</dbReference>
<feature type="transmembrane region" description="Helical" evidence="6">
    <location>
        <begin position="126"/>
        <end position="147"/>
    </location>
</feature>
<name>A0A0N9UFF7_SPHMC</name>
<feature type="transmembrane region" description="Helical" evidence="6">
    <location>
        <begin position="187"/>
        <end position="209"/>
    </location>
</feature>
<sequence length="440" mass="46659">MQQADGTMQSSGAGPVVPAAGPWERYTPRERNLLLLVLFLVGTSNFVDRNIIGVLLEPINAEFGVSDTMLGLLSGLSFAVFYATLGLPVARWADRGDRRFIITLSLTVWSLMTTLCGLTQSFWQLALARIGVGAGEAGAIPPAQSLIADYFPPDRRARAIGIFMLSSMAGYILGMAGGGWIAQTYGWRAAFLAVGLPGLALAVLARWVLKEPRNLPQFRVDPTAQESIGETGRALFAKPAYRNIVWAMIIYYLMAYGALIFTVPFVIRVHGLTVVEAGAIVGGVSAVGAVLGSVFGGSLADRLARQDLAGFAWLPGWGLIVALPLYEAALLAPSVTAMAAILLVASTLLAGVVPPIFAALLSVCGSSRRAMAVAIVFFFANLIGLGAGPVIAGMLSDYFAVAYGPAEGLRYAMMIMMCAFLPSGFFMLRAARTMRSDSED</sequence>
<gene>
    <name evidence="8" type="ORF">AN936_18105</name>
</gene>
<dbReference type="InterPro" id="IPR044770">
    <property type="entry name" value="MFS_spinster-like"/>
</dbReference>
<keyword evidence="4 6" id="KW-1133">Transmembrane helix</keyword>
<feature type="transmembrane region" description="Helical" evidence="6">
    <location>
        <begin position="159"/>
        <end position="181"/>
    </location>
</feature>
<dbReference type="PANTHER" id="PTHR23505:SF79">
    <property type="entry name" value="PROTEIN SPINSTER"/>
    <property type="match status" value="1"/>
</dbReference>
<feature type="domain" description="Major facilitator superfamily (MFS) profile" evidence="7">
    <location>
        <begin position="34"/>
        <end position="435"/>
    </location>
</feature>
<keyword evidence="2" id="KW-0813">Transport</keyword>
<evidence type="ECO:0000256" key="5">
    <source>
        <dbReference type="ARBA" id="ARBA00023136"/>
    </source>
</evidence>
<accession>A0A0N9UFF7</accession>
<feature type="transmembrane region" description="Helical" evidence="6">
    <location>
        <begin position="33"/>
        <end position="56"/>
    </location>
</feature>
<dbReference type="Gene3D" id="1.20.1250.20">
    <property type="entry name" value="MFS general substrate transporter like domains"/>
    <property type="match status" value="1"/>
</dbReference>
<evidence type="ECO:0000256" key="3">
    <source>
        <dbReference type="ARBA" id="ARBA00022692"/>
    </source>
</evidence>
<organism evidence="8 9">
    <name type="scientific">Sphingopyxis macrogoltabida</name>
    <name type="common">Sphingomonas macrogoltabidus</name>
    <dbReference type="NCBI Taxonomy" id="33050"/>
    <lineage>
        <taxon>Bacteria</taxon>
        <taxon>Pseudomonadati</taxon>
        <taxon>Pseudomonadota</taxon>
        <taxon>Alphaproteobacteria</taxon>
        <taxon>Sphingomonadales</taxon>
        <taxon>Sphingomonadaceae</taxon>
        <taxon>Sphingopyxis</taxon>
    </lineage>
</organism>
<dbReference type="InterPro" id="IPR011701">
    <property type="entry name" value="MFS"/>
</dbReference>
<dbReference type="OrthoDB" id="7442224at2"/>
<reference evidence="8 9" key="1">
    <citation type="journal article" date="2015" name="Genome Announc.">
        <title>Complete Genome Sequence of Polypropylene Glycol- and Polyethylene Glycol-Degrading Sphingopyxis macrogoltabida Strain EY-1.</title>
        <authorList>
            <person name="Ohtsubo Y."/>
            <person name="Nagata Y."/>
            <person name="Numata M."/>
            <person name="Tsuchikane K."/>
            <person name="Hosoyama A."/>
            <person name="Yamazoe A."/>
            <person name="Tsuda M."/>
            <person name="Fujita N."/>
            <person name="Kawai F."/>
        </authorList>
    </citation>
    <scope>NUCLEOTIDE SEQUENCE [LARGE SCALE GENOMIC DNA]</scope>
    <source>
        <strain evidence="8 9">EY-1</strain>
    </source>
</reference>
<dbReference type="CDD" id="cd17328">
    <property type="entry name" value="MFS_spinster_like"/>
    <property type="match status" value="1"/>
</dbReference>
<evidence type="ECO:0000256" key="4">
    <source>
        <dbReference type="ARBA" id="ARBA00022989"/>
    </source>
</evidence>
<dbReference type="InterPro" id="IPR036259">
    <property type="entry name" value="MFS_trans_sf"/>
</dbReference>
<dbReference type="GO" id="GO:0016020">
    <property type="term" value="C:membrane"/>
    <property type="evidence" value="ECO:0007669"/>
    <property type="project" value="UniProtKB-SubCell"/>
</dbReference>
<keyword evidence="5 6" id="KW-0472">Membrane</keyword>
<feature type="transmembrane region" description="Helical" evidence="6">
    <location>
        <begin position="273"/>
        <end position="296"/>
    </location>
</feature>
<evidence type="ECO:0000256" key="2">
    <source>
        <dbReference type="ARBA" id="ARBA00022448"/>
    </source>
</evidence>
<dbReference type="GO" id="GO:0022857">
    <property type="term" value="F:transmembrane transporter activity"/>
    <property type="evidence" value="ECO:0007669"/>
    <property type="project" value="InterPro"/>
</dbReference>
<dbReference type="SUPFAM" id="SSF103473">
    <property type="entry name" value="MFS general substrate transporter"/>
    <property type="match status" value="1"/>
</dbReference>
<feature type="transmembrane region" description="Helical" evidence="6">
    <location>
        <begin position="308"/>
        <end position="326"/>
    </location>
</feature>
<dbReference type="EMBL" id="CP012700">
    <property type="protein sequence ID" value="ALH82197.1"/>
    <property type="molecule type" value="Genomic_DNA"/>
</dbReference>
<feature type="transmembrane region" description="Helical" evidence="6">
    <location>
        <begin position="100"/>
        <end position="120"/>
    </location>
</feature>
<dbReference type="AlphaFoldDB" id="A0A0N9UFF7"/>
<evidence type="ECO:0000313" key="9">
    <source>
        <dbReference type="Proteomes" id="UP000058074"/>
    </source>
</evidence>
<dbReference type="PANTHER" id="PTHR23505">
    <property type="entry name" value="SPINSTER"/>
    <property type="match status" value="1"/>
</dbReference>
<feature type="transmembrane region" description="Helical" evidence="6">
    <location>
        <begin position="68"/>
        <end position="88"/>
    </location>
</feature>
<comment type="subcellular location">
    <subcellularLocation>
        <location evidence="1">Membrane</location>
        <topology evidence="1">Multi-pass membrane protein</topology>
    </subcellularLocation>
</comment>
<evidence type="ECO:0000259" key="7">
    <source>
        <dbReference type="PROSITE" id="PS50850"/>
    </source>
</evidence>
<dbReference type="PROSITE" id="PS50850">
    <property type="entry name" value="MFS"/>
    <property type="match status" value="1"/>
</dbReference>
<keyword evidence="3 6" id="KW-0812">Transmembrane</keyword>
<feature type="transmembrane region" description="Helical" evidence="6">
    <location>
        <begin position="338"/>
        <end position="361"/>
    </location>
</feature>
<dbReference type="KEGG" id="smag:AN936_18105"/>
<evidence type="ECO:0000256" key="6">
    <source>
        <dbReference type="SAM" id="Phobius"/>
    </source>
</evidence>
<dbReference type="PATRIC" id="fig|33050.5.peg.3757"/>